<dbReference type="EMBL" id="JBHTCP010000052">
    <property type="protein sequence ID" value="MFC7373422.1"/>
    <property type="molecule type" value="Genomic_DNA"/>
</dbReference>
<evidence type="ECO:0008006" key="3">
    <source>
        <dbReference type="Google" id="ProtNLM"/>
    </source>
</evidence>
<dbReference type="Proteomes" id="UP001596549">
    <property type="component" value="Unassembled WGS sequence"/>
</dbReference>
<dbReference type="RefSeq" id="WP_379751346.1">
    <property type="nucleotide sequence ID" value="NZ_JBHTCP010000052.1"/>
</dbReference>
<evidence type="ECO:0000313" key="1">
    <source>
        <dbReference type="EMBL" id="MFC7373422.1"/>
    </source>
</evidence>
<sequence>MSYSLSAEEYILSLILVGGESAAYGIKEEVFGNVSDDELETRMDSALYGLLSKGLLYFENNEEMIEPAFQSFLLSLTNVPRVIRCQTAQGNELVTTSLFFAEDLTVQQSRYQNRVYQLYRENDENQISAQLGISTLLQPGEPVYIEDTQFERMIDQLMQQQELDELTASLLPDDVMHVLKDNGGKLNMFYDYRFTPEGTSLHSFLYATSHNRTYKMEEKNGKIKIEPFSSQTFFQTV</sequence>
<reference evidence="2" key="1">
    <citation type="journal article" date="2019" name="Int. J. Syst. Evol. Microbiol.">
        <title>The Global Catalogue of Microorganisms (GCM) 10K type strain sequencing project: providing services to taxonomists for standard genome sequencing and annotation.</title>
        <authorList>
            <consortium name="The Broad Institute Genomics Platform"/>
            <consortium name="The Broad Institute Genome Sequencing Center for Infectious Disease"/>
            <person name="Wu L."/>
            <person name="Ma J."/>
        </authorList>
    </citation>
    <scope>NUCLEOTIDE SEQUENCE [LARGE SCALE GENOMIC DNA]</scope>
    <source>
        <strain evidence="2">NBRC 106396</strain>
    </source>
</reference>
<proteinExistence type="predicted"/>
<comment type="caution">
    <text evidence="1">The sequence shown here is derived from an EMBL/GenBank/DDBJ whole genome shotgun (WGS) entry which is preliminary data.</text>
</comment>
<keyword evidence="2" id="KW-1185">Reference proteome</keyword>
<organism evidence="1 2">
    <name type="scientific">Fictibacillus iocasae</name>
    <dbReference type="NCBI Taxonomy" id="2715437"/>
    <lineage>
        <taxon>Bacteria</taxon>
        <taxon>Bacillati</taxon>
        <taxon>Bacillota</taxon>
        <taxon>Bacilli</taxon>
        <taxon>Bacillales</taxon>
        <taxon>Fictibacillaceae</taxon>
        <taxon>Fictibacillus</taxon>
    </lineage>
</organism>
<name>A0ABW2NU70_9BACL</name>
<accession>A0ABW2NU70</accession>
<protein>
    <recommendedName>
        <fullName evidence="3">DUF5081 domain-containing protein</fullName>
    </recommendedName>
</protein>
<gene>
    <name evidence="1" type="ORF">ACFQPF_17415</name>
</gene>
<evidence type="ECO:0000313" key="2">
    <source>
        <dbReference type="Proteomes" id="UP001596549"/>
    </source>
</evidence>